<proteinExistence type="predicted"/>
<evidence type="ECO:0000313" key="1">
    <source>
        <dbReference type="EMBL" id="GAA3962751.1"/>
    </source>
</evidence>
<comment type="caution">
    <text evidence="1">The sequence shown here is derived from an EMBL/GenBank/DDBJ whole genome shotgun (WGS) entry which is preliminary data.</text>
</comment>
<accession>A0ABP7PBW9</accession>
<evidence type="ECO:0008006" key="3">
    <source>
        <dbReference type="Google" id="ProtNLM"/>
    </source>
</evidence>
<evidence type="ECO:0000313" key="2">
    <source>
        <dbReference type="Proteomes" id="UP001418444"/>
    </source>
</evidence>
<keyword evidence="2" id="KW-1185">Reference proteome</keyword>
<sequence>MKRWHPWHWLRDHYPHVSVEHTPLPPGRRGAAHGDLIWLHDRLTQAERRTTLTHELIHFERRGREHPHPAVEEQIVEAETARRMIPLRQLCDAFAWLRHPDAGALAEHLWVDQALVHARMENLDPLEVAQIEHACDGDWSWSVPHGESAC</sequence>
<dbReference type="EMBL" id="BAAAZW010000006">
    <property type="protein sequence ID" value="GAA3962751.1"/>
    <property type="molecule type" value="Genomic_DNA"/>
</dbReference>
<protein>
    <recommendedName>
        <fullName evidence="3">ImmA/IrrE family metallo-endopeptidase</fullName>
    </recommendedName>
</protein>
<dbReference type="Proteomes" id="UP001418444">
    <property type="component" value="Unassembled WGS sequence"/>
</dbReference>
<reference evidence="2" key="1">
    <citation type="journal article" date="2019" name="Int. J. Syst. Evol. Microbiol.">
        <title>The Global Catalogue of Microorganisms (GCM) 10K type strain sequencing project: providing services to taxonomists for standard genome sequencing and annotation.</title>
        <authorList>
            <consortium name="The Broad Institute Genomics Platform"/>
            <consortium name="The Broad Institute Genome Sequencing Center for Infectious Disease"/>
            <person name="Wu L."/>
            <person name="Ma J."/>
        </authorList>
    </citation>
    <scope>NUCLEOTIDE SEQUENCE [LARGE SCALE GENOMIC DNA]</scope>
    <source>
        <strain evidence="2">JCM 16923</strain>
    </source>
</reference>
<gene>
    <name evidence="1" type="ORF">GCM10022231_23720</name>
</gene>
<dbReference type="RefSeq" id="WP_344783951.1">
    <property type="nucleotide sequence ID" value="NZ_BAAAZW010000006.1"/>
</dbReference>
<organism evidence="1 2">
    <name type="scientific">Gordonia caeni</name>
    <dbReference type="NCBI Taxonomy" id="1007097"/>
    <lineage>
        <taxon>Bacteria</taxon>
        <taxon>Bacillati</taxon>
        <taxon>Actinomycetota</taxon>
        <taxon>Actinomycetes</taxon>
        <taxon>Mycobacteriales</taxon>
        <taxon>Gordoniaceae</taxon>
        <taxon>Gordonia</taxon>
    </lineage>
</organism>
<name>A0ABP7PBW9_9ACTN</name>